<protein>
    <submittedName>
        <fullName evidence="1">Uncharacterized protein</fullName>
    </submittedName>
</protein>
<keyword evidence="2" id="KW-1185">Reference proteome</keyword>
<gene>
    <name evidence="1" type="ORF">LDG_7217</name>
</gene>
<dbReference type="EMBL" id="JH413824">
    <property type="protein sequence ID" value="EHL30788.1"/>
    <property type="molecule type" value="Genomic_DNA"/>
</dbReference>
<accession>G9EPL5</accession>
<evidence type="ECO:0000313" key="1">
    <source>
        <dbReference type="EMBL" id="EHL30788.1"/>
    </source>
</evidence>
<evidence type="ECO:0000313" key="2">
    <source>
        <dbReference type="Proteomes" id="UP000002770"/>
    </source>
</evidence>
<dbReference type="HOGENOM" id="CLU_3345255_0_0_6"/>
<dbReference type="Proteomes" id="UP000002770">
    <property type="component" value="Unassembled WGS sequence"/>
</dbReference>
<organism evidence="1 2">
    <name type="scientific">Legionella drancourtii LLAP12</name>
    <dbReference type="NCBI Taxonomy" id="658187"/>
    <lineage>
        <taxon>Bacteria</taxon>
        <taxon>Pseudomonadati</taxon>
        <taxon>Pseudomonadota</taxon>
        <taxon>Gammaproteobacteria</taxon>
        <taxon>Legionellales</taxon>
        <taxon>Legionellaceae</taxon>
        <taxon>Legionella</taxon>
    </lineage>
</organism>
<dbReference type="AlphaFoldDB" id="G9EPL5"/>
<name>G9EPL5_9GAMM</name>
<proteinExistence type="predicted"/>
<sequence>MMIILTTWDFLFDNYTNVSWPPNAQNGQHLTQKRLNP</sequence>
<reference evidence="1 2" key="1">
    <citation type="journal article" date="2011" name="BMC Genomics">
        <title>Insight into cross-talk between intra-amoebal pathogens.</title>
        <authorList>
            <person name="Gimenez G."/>
            <person name="Bertelli C."/>
            <person name="Moliner C."/>
            <person name="Robert C."/>
            <person name="Raoult D."/>
            <person name="Fournier P.E."/>
            <person name="Greub G."/>
        </authorList>
    </citation>
    <scope>NUCLEOTIDE SEQUENCE [LARGE SCALE GENOMIC DNA]</scope>
    <source>
        <strain evidence="1 2">LLAP12</strain>
    </source>
</reference>
<dbReference type="InParanoid" id="G9EPL5"/>